<comment type="similarity">
    <text evidence="1 9">Belongs to the asparaginase 1 family.</text>
</comment>
<reference evidence="14" key="1">
    <citation type="journal article" date="2015" name="Genome Announc.">
        <title>Draft genome sequence of Talaromyces cellulolyticus strain Y-94, a source of lignocellulosic biomass-degrading enzymes.</title>
        <authorList>
            <person name="Fujii T."/>
            <person name="Koike H."/>
            <person name="Sawayama S."/>
            <person name="Yano S."/>
            <person name="Inoue H."/>
        </authorList>
    </citation>
    <scope>NUCLEOTIDE SEQUENCE [LARGE SCALE GENOMIC DNA]</scope>
    <source>
        <strain evidence="14">Y-94</strain>
    </source>
</reference>
<name>A0A6V8H6K7_TALPI</name>
<feature type="active site" description="O-isoaspartyl threonine intermediate" evidence="5">
    <location>
        <position position="65"/>
    </location>
</feature>
<protein>
    <recommendedName>
        <fullName evidence="2">asparaginase</fullName>
        <ecNumber evidence="2">3.5.1.1</ecNumber>
    </recommendedName>
</protein>
<feature type="binding site" evidence="6">
    <location>
        <begin position="146"/>
        <end position="147"/>
    </location>
    <ligand>
        <name>substrate</name>
    </ligand>
</feature>
<dbReference type="Pfam" id="PF00710">
    <property type="entry name" value="Asparaginase"/>
    <property type="match status" value="1"/>
</dbReference>
<feature type="domain" description="L-asparaginase N-terminal" evidence="11">
    <location>
        <begin position="56"/>
        <end position="242"/>
    </location>
</feature>
<dbReference type="SMART" id="SM00870">
    <property type="entry name" value="Asparaginase"/>
    <property type="match status" value="1"/>
</dbReference>
<evidence type="ECO:0000256" key="2">
    <source>
        <dbReference type="ARBA" id="ARBA00012920"/>
    </source>
</evidence>
<evidence type="ECO:0000256" key="4">
    <source>
        <dbReference type="ARBA" id="ARBA00049366"/>
    </source>
</evidence>
<dbReference type="PROSITE" id="PS00144">
    <property type="entry name" value="ASN_GLN_ASE_1"/>
    <property type="match status" value="1"/>
</dbReference>
<dbReference type="InterPro" id="IPR027474">
    <property type="entry name" value="L-asparaginase_N"/>
</dbReference>
<dbReference type="InterPro" id="IPR040919">
    <property type="entry name" value="Asparaginase_C"/>
</dbReference>
<gene>
    <name evidence="13" type="ORF">TCE0_015r03168</name>
</gene>
<feature type="signal peptide" evidence="10">
    <location>
        <begin position="1"/>
        <end position="17"/>
    </location>
</feature>
<keyword evidence="3" id="KW-0378">Hydrolase</keyword>
<evidence type="ECO:0000259" key="12">
    <source>
        <dbReference type="Pfam" id="PF17763"/>
    </source>
</evidence>
<dbReference type="FunFam" id="3.40.50.1170:FF:000001">
    <property type="entry name" value="L-asparaginase 2"/>
    <property type="match status" value="1"/>
</dbReference>
<evidence type="ECO:0000256" key="10">
    <source>
        <dbReference type="SAM" id="SignalP"/>
    </source>
</evidence>
<organism evidence="13 14">
    <name type="scientific">Talaromyces pinophilus</name>
    <name type="common">Penicillium pinophilum</name>
    <dbReference type="NCBI Taxonomy" id="128442"/>
    <lineage>
        <taxon>Eukaryota</taxon>
        <taxon>Fungi</taxon>
        <taxon>Dikarya</taxon>
        <taxon>Ascomycota</taxon>
        <taxon>Pezizomycotina</taxon>
        <taxon>Eurotiomycetes</taxon>
        <taxon>Eurotiomycetidae</taxon>
        <taxon>Eurotiales</taxon>
        <taxon>Trichocomaceae</taxon>
        <taxon>Talaromyces</taxon>
        <taxon>Talaromyces sect. Talaromyces</taxon>
    </lineage>
</organism>
<dbReference type="EMBL" id="DF933811">
    <property type="protein sequence ID" value="GAM35114.1"/>
    <property type="molecule type" value="Genomic_DNA"/>
</dbReference>
<dbReference type="Proteomes" id="UP000053095">
    <property type="component" value="Unassembled WGS sequence"/>
</dbReference>
<evidence type="ECO:0000313" key="13">
    <source>
        <dbReference type="EMBL" id="GAM35114.1"/>
    </source>
</evidence>
<evidence type="ECO:0000259" key="11">
    <source>
        <dbReference type="Pfam" id="PF00710"/>
    </source>
</evidence>
<dbReference type="Gene3D" id="3.40.50.40">
    <property type="match status" value="1"/>
</dbReference>
<evidence type="ECO:0000256" key="5">
    <source>
        <dbReference type="PIRSR" id="PIRSR001220-1"/>
    </source>
</evidence>
<dbReference type="InterPro" id="IPR027475">
    <property type="entry name" value="Asparaginase/glutaminase_AS2"/>
</dbReference>
<dbReference type="NCBIfam" id="TIGR00520">
    <property type="entry name" value="asnASE_II"/>
    <property type="match status" value="1"/>
</dbReference>
<comment type="catalytic activity">
    <reaction evidence="4">
        <text>L-asparagine + H2O = L-aspartate + NH4(+)</text>
        <dbReference type="Rhea" id="RHEA:21016"/>
        <dbReference type="ChEBI" id="CHEBI:15377"/>
        <dbReference type="ChEBI" id="CHEBI:28938"/>
        <dbReference type="ChEBI" id="CHEBI:29991"/>
        <dbReference type="ChEBI" id="CHEBI:58048"/>
        <dbReference type="EC" id="3.5.1.1"/>
    </reaction>
</comment>
<dbReference type="PROSITE" id="PS00917">
    <property type="entry name" value="ASN_GLN_ASE_2"/>
    <property type="match status" value="1"/>
</dbReference>
<dbReference type="PIRSF" id="PIRSF500176">
    <property type="entry name" value="L_ASNase"/>
    <property type="match status" value="1"/>
</dbReference>
<proteinExistence type="inferred from homology"/>
<evidence type="ECO:0000256" key="1">
    <source>
        <dbReference type="ARBA" id="ARBA00010518"/>
    </source>
</evidence>
<feature type="chain" id="PRO_5027652954" description="asparaginase" evidence="10">
    <location>
        <begin position="18"/>
        <end position="387"/>
    </location>
</feature>
<comment type="caution">
    <text evidence="13">The sequence shown here is derived from an EMBL/GenBank/DDBJ whole genome shotgun (WGS) entry which is preliminary data.</text>
</comment>
<dbReference type="InterPro" id="IPR037152">
    <property type="entry name" value="L-asparaginase_N_sf"/>
</dbReference>
<sequence>MTGPKVLLSAMVACASASPFLPRDVSGTNSTNTTSPFVYTNSFGLNFTQMNASLPNVTIFATGGTIAGTDSSSVATSGYAAGQLGVLELVNAVPQILDVANVAGVQIANVGSEDVTSAMHLQMAHEINKVVCGDPTMSGAVITHGTDTLEETSFFIDATVNCGKPVVVVGAMRPATAVSADGPFNLLEAVTVAASPLSRNRGALVVFNDRIVSAYYATKINANTLDTFKAPEMGNLGELISDIPYYFYPPVTPTGKTAFDVSNVEEIPRVDILFSYQDMSNDTLFSAIKHGAKGIVYAGAGAGGVSSNVDSAINFVVNKHKIPVVNSFRSANGEVPDSDIGNSSSQAIRIPSGYLNPQKSRILLGLLLAEKKNLTEIRDVFLGSTDD</sequence>
<dbReference type="CDD" id="cd08964">
    <property type="entry name" value="L-asparaginase_II"/>
    <property type="match status" value="1"/>
</dbReference>
<dbReference type="AlphaFoldDB" id="A0A6V8H6K7"/>
<evidence type="ECO:0000256" key="9">
    <source>
        <dbReference type="RuleBase" id="RU004456"/>
    </source>
</evidence>
<dbReference type="EC" id="3.5.1.1" evidence="2"/>
<dbReference type="GO" id="GO:0004067">
    <property type="term" value="F:asparaginase activity"/>
    <property type="evidence" value="ECO:0007669"/>
    <property type="project" value="UniProtKB-UniRule"/>
</dbReference>
<feature type="active site" evidence="8">
    <location>
        <position position="146"/>
    </location>
</feature>
<evidence type="ECO:0000256" key="8">
    <source>
        <dbReference type="PROSITE-ProRule" id="PRU10100"/>
    </source>
</evidence>
<keyword evidence="14" id="KW-1185">Reference proteome</keyword>
<dbReference type="PANTHER" id="PTHR11707">
    <property type="entry name" value="L-ASPARAGINASE"/>
    <property type="match status" value="1"/>
</dbReference>
<dbReference type="GO" id="GO:0006530">
    <property type="term" value="P:L-asparagine catabolic process"/>
    <property type="evidence" value="ECO:0007669"/>
    <property type="project" value="UniProtKB-ARBA"/>
</dbReference>
<dbReference type="InterPro" id="IPR006034">
    <property type="entry name" value="Asparaginase/glutaminase-like"/>
</dbReference>
<dbReference type="PRINTS" id="PR00139">
    <property type="entry name" value="ASNGLNASE"/>
</dbReference>
<evidence type="ECO:0000256" key="6">
    <source>
        <dbReference type="PIRSR" id="PIRSR001220-2"/>
    </source>
</evidence>
<evidence type="ECO:0000313" key="14">
    <source>
        <dbReference type="Proteomes" id="UP000053095"/>
    </source>
</evidence>
<keyword evidence="10" id="KW-0732">Signal</keyword>
<accession>A0A6V8H6K7</accession>
<dbReference type="Pfam" id="PF17763">
    <property type="entry name" value="Asparaginase_C"/>
    <property type="match status" value="1"/>
</dbReference>
<feature type="active site" evidence="7">
    <location>
        <position position="65"/>
    </location>
</feature>
<dbReference type="SUPFAM" id="SSF53774">
    <property type="entry name" value="Glutaminase/Asparaginase"/>
    <property type="match status" value="1"/>
</dbReference>
<dbReference type="FunFam" id="3.40.50.40:FF:000007">
    <property type="entry name" value="L-asparaginase"/>
    <property type="match status" value="1"/>
</dbReference>
<dbReference type="InterPro" id="IPR004550">
    <property type="entry name" value="AsnASE_II"/>
</dbReference>
<feature type="domain" description="Asparaginase/glutaminase C-terminal" evidence="12">
    <location>
        <begin position="269"/>
        <end position="381"/>
    </location>
</feature>
<dbReference type="InterPro" id="IPR027473">
    <property type="entry name" value="L-asparaginase_C"/>
</dbReference>
<evidence type="ECO:0000256" key="7">
    <source>
        <dbReference type="PROSITE-ProRule" id="PRU10099"/>
    </source>
</evidence>
<dbReference type="InterPro" id="IPR036152">
    <property type="entry name" value="Asp/glu_Ase-like_sf"/>
</dbReference>
<evidence type="ECO:0000256" key="3">
    <source>
        <dbReference type="ARBA" id="ARBA00022801"/>
    </source>
</evidence>
<dbReference type="PIRSF" id="PIRSF001220">
    <property type="entry name" value="L-ASNase_gatD"/>
    <property type="match status" value="1"/>
</dbReference>
<dbReference type="InterPro" id="IPR020827">
    <property type="entry name" value="Asparaginase/glutaminase_AS1"/>
</dbReference>
<feature type="binding site" evidence="6">
    <location>
        <position position="112"/>
    </location>
    <ligand>
        <name>substrate</name>
    </ligand>
</feature>
<dbReference type="PROSITE" id="PS51732">
    <property type="entry name" value="ASN_GLN_ASE_3"/>
    <property type="match status" value="1"/>
</dbReference>
<dbReference type="Gene3D" id="3.40.50.1170">
    <property type="entry name" value="L-asparaginase, N-terminal domain"/>
    <property type="match status" value="1"/>
</dbReference>
<dbReference type="PANTHER" id="PTHR11707:SF28">
    <property type="entry name" value="60 KDA LYSOPHOSPHOLIPASE"/>
    <property type="match status" value="1"/>
</dbReference>